<evidence type="ECO:0000256" key="5">
    <source>
        <dbReference type="ARBA" id="ARBA00023274"/>
    </source>
</evidence>
<gene>
    <name evidence="8" type="ORF">DIATSA_LOCUS6076</name>
</gene>
<keyword evidence="4" id="KW-0496">Mitochondrion</keyword>
<dbReference type="GO" id="GO:0005762">
    <property type="term" value="C:mitochondrial large ribosomal subunit"/>
    <property type="evidence" value="ECO:0007669"/>
    <property type="project" value="TreeGrafter"/>
</dbReference>
<dbReference type="GO" id="GO:0006412">
    <property type="term" value="P:translation"/>
    <property type="evidence" value="ECO:0007669"/>
    <property type="project" value="InterPro"/>
</dbReference>
<proteinExistence type="inferred from homology"/>
<dbReference type="GO" id="GO:0003735">
    <property type="term" value="F:structural constituent of ribosome"/>
    <property type="evidence" value="ECO:0007669"/>
    <property type="project" value="InterPro"/>
</dbReference>
<name>A0A9N9R2K0_9NEOP</name>
<dbReference type="Proteomes" id="UP001153714">
    <property type="component" value="Chromosome 19"/>
</dbReference>
<evidence type="ECO:0000313" key="8">
    <source>
        <dbReference type="EMBL" id="CAG9788258.1"/>
    </source>
</evidence>
<evidence type="ECO:0000256" key="2">
    <source>
        <dbReference type="ARBA" id="ARBA00005677"/>
    </source>
</evidence>
<dbReference type="Gene3D" id="3.30.780.10">
    <property type="entry name" value="SUI1-like domain"/>
    <property type="match status" value="1"/>
</dbReference>
<evidence type="ECO:0000256" key="4">
    <source>
        <dbReference type="ARBA" id="ARBA00023128"/>
    </source>
</evidence>
<keyword evidence="5" id="KW-0687">Ribonucleoprotein</keyword>
<dbReference type="Pfam" id="PF05046">
    <property type="entry name" value="Img2"/>
    <property type="match status" value="1"/>
</dbReference>
<keyword evidence="9" id="KW-1185">Reference proteome</keyword>
<keyword evidence="3" id="KW-0689">Ribosomal protein</keyword>
<evidence type="ECO:0000256" key="3">
    <source>
        <dbReference type="ARBA" id="ARBA00022980"/>
    </source>
</evidence>
<organism evidence="8 9">
    <name type="scientific">Diatraea saccharalis</name>
    <name type="common">sugarcane borer</name>
    <dbReference type="NCBI Taxonomy" id="40085"/>
    <lineage>
        <taxon>Eukaryota</taxon>
        <taxon>Metazoa</taxon>
        <taxon>Ecdysozoa</taxon>
        <taxon>Arthropoda</taxon>
        <taxon>Hexapoda</taxon>
        <taxon>Insecta</taxon>
        <taxon>Pterygota</taxon>
        <taxon>Neoptera</taxon>
        <taxon>Endopterygota</taxon>
        <taxon>Lepidoptera</taxon>
        <taxon>Glossata</taxon>
        <taxon>Ditrysia</taxon>
        <taxon>Pyraloidea</taxon>
        <taxon>Crambidae</taxon>
        <taxon>Crambinae</taxon>
        <taxon>Diatraea</taxon>
    </lineage>
</organism>
<reference evidence="8" key="2">
    <citation type="submission" date="2022-10" db="EMBL/GenBank/DDBJ databases">
        <authorList>
            <consortium name="ENA_rothamsted_submissions"/>
            <consortium name="culmorum"/>
            <person name="King R."/>
        </authorList>
    </citation>
    <scope>NUCLEOTIDE SEQUENCE</scope>
</reference>
<protein>
    <recommendedName>
        <fullName evidence="6">Large ribosomal subunit protein mL49</fullName>
    </recommendedName>
    <alternativeName>
        <fullName evidence="7">39S ribosomal protein L49, mitochondrial</fullName>
    </alternativeName>
</protein>
<evidence type="ECO:0000256" key="6">
    <source>
        <dbReference type="ARBA" id="ARBA00035191"/>
    </source>
</evidence>
<dbReference type="EMBL" id="OU893350">
    <property type="protein sequence ID" value="CAG9788258.1"/>
    <property type="molecule type" value="Genomic_DNA"/>
</dbReference>
<dbReference type="PANTHER" id="PTHR13477:SF0">
    <property type="entry name" value="LARGE RIBOSOMAL SUBUNIT PROTEIN ML49"/>
    <property type="match status" value="1"/>
</dbReference>
<dbReference type="FunFam" id="3.30.780.10:FF:000009">
    <property type="entry name" value="39S ribosomal protein L49, mitochondrial"/>
    <property type="match status" value="1"/>
</dbReference>
<dbReference type="OrthoDB" id="19439at2759"/>
<accession>A0A9N9R2K0</accession>
<dbReference type="AlphaFoldDB" id="A0A9N9R2K0"/>
<comment type="subcellular location">
    <subcellularLocation>
        <location evidence="1">Mitochondrion</location>
    </subcellularLocation>
</comment>
<reference evidence="8" key="1">
    <citation type="submission" date="2021-12" db="EMBL/GenBank/DDBJ databases">
        <authorList>
            <person name="King R."/>
        </authorList>
    </citation>
    <scope>NUCLEOTIDE SEQUENCE</scope>
</reference>
<dbReference type="InterPro" id="IPR007740">
    <property type="entry name" value="Ribosomal_mL49"/>
</dbReference>
<dbReference type="PANTHER" id="PTHR13477">
    <property type="entry name" value="MITOCHONDRIAL 39S RIBOSOMAL PROTEIN L49"/>
    <property type="match status" value="1"/>
</dbReference>
<comment type="similarity">
    <text evidence="2">Belongs to the mitochondrion-specific ribosomal protein mL49 family.</text>
</comment>
<evidence type="ECO:0000313" key="9">
    <source>
        <dbReference type="Proteomes" id="UP001153714"/>
    </source>
</evidence>
<evidence type="ECO:0000256" key="7">
    <source>
        <dbReference type="ARBA" id="ARBA00035545"/>
    </source>
</evidence>
<sequence length="194" mass="23057">MATVLRSRCAFARLFTRKSNRILNNTIDSVTGLIPESQSVTFLTRQYSNYAKSPFADRITEQYNYEIVKNPPEWKYVERLMPFETIPQVIPKESYPGQWVPPKDEAKSLPFFISRTKNHDIPIYMETTFKGNRRITKIKKIDGDIWLMNDEIKHLLKTKYKRYVETRVHELARFIEIKGDYVNDMKEWAYSKGF</sequence>
<evidence type="ECO:0000256" key="1">
    <source>
        <dbReference type="ARBA" id="ARBA00004173"/>
    </source>
</evidence>